<name>A0A7R9MPG6_9ACAR</name>
<dbReference type="PROSITE" id="PS50102">
    <property type="entry name" value="RRM"/>
    <property type="match status" value="1"/>
</dbReference>
<dbReference type="EMBL" id="CAJPVJ010031388">
    <property type="protein sequence ID" value="CAG2180339.1"/>
    <property type="molecule type" value="Genomic_DNA"/>
</dbReference>
<dbReference type="GO" id="GO:0003729">
    <property type="term" value="F:mRNA binding"/>
    <property type="evidence" value="ECO:0007669"/>
    <property type="project" value="TreeGrafter"/>
</dbReference>
<dbReference type="InterPro" id="IPR012677">
    <property type="entry name" value="Nucleotide-bd_a/b_plait_sf"/>
</dbReference>
<organism evidence="4">
    <name type="scientific">Oppiella nova</name>
    <dbReference type="NCBI Taxonomy" id="334625"/>
    <lineage>
        <taxon>Eukaryota</taxon>
        <taxon>Metazoa</taxon>
        <taxon>Ecdysozoa</taxon>
        <taxon>Arthropoda</taxon>
        <taxon>Chelicerata</taxon>
        <taxon>Arachnida</taxon>
        <taxon>Acari</taxon>
        <taxon>Acariformes</taxon>
        <taxon>Sarcoptiformes</taxon>
        <taxon>Oribatida</taxon>
        <taxon>Brachypylina</taxon>
        <taxon>Oppioidea</taxon>
        <taxon>Oppiidae</taxon>
        <taxon>Oppiella</taxon>
    </lineage>
</organism>
<reference evidence="4" key="1">
    <citation type="submission" date="2020-11" db="EMBL/GenBank/DDBJ databases">
        <authorList>
            <person name="Tran Van P."/>
        </authorList>
    </citation>
    <scope>NUCLEOTIDE SEQUENCE</scope>
</reference>
<dbReference type="AlphaFoldDB" id="A0A7R9MPG6"/>
<evidence type="ECO:0000259" key="3">
    <source>
        <dbReference type="PROSITE" id="PS50102"/>
    </source>
</evidence>
<dbReference type="Pfam" id="PF00076">
    <property type="entry name" value="RRM_1"/>
    <property type="match status" value="1"/>
</dbReference>
<gene>
    <name evidence="4" type="ORF">ONB1V03_LOCUS19762</name>
</gene>
<sequence>MKVSDQSSDPLKKRKNLFDDMVSKKCHSSDSSGASNRGFHFGTNCGQIFVENLKYEVIEEDIRQLFDAFGSLKRAAINYEKSGRSSGTALVVFESKSDAINALNTLQNITLDDRMLVLTLIDGNTNSQELGLREANLNARLKQSKQGSSGSGRDLWSDLAINYDKNEEQSFGRNKRFSYSSDKKEKEVFSAQDLDEDLDSYLAQRSKE</sequence>
<evidence type="ECO:0000256" key="1">
    <source>
        <dbReference type="ARBA" id="ARBA00022884"/>
    </source>
</evidence>
<dbReference type="Proteomes" id="UP000728032">
    <property type="component" value="Unassembled WGS sequence"/>
</dbReference>
<dbReference type="PANTHER" id="PTHR19965:SF35">
    <property type="entry name" value="RNA ANNEALING PROTEIN YRA1"/>
    <property type="match status" value="1"/>
</dbReference>
<feature type="domain" description="RRM" evidence="3">
    <location>
        <begin position="46"/>
        <end position="123"/>
    </location>
</feature>
<proteinExistence type="predicted"/>
<keyword evidence="1 2" id="KW-0694">RNA-binding</keyword>
<dbReference type="InterPro" id="IPR051229">
    <property type="entry name" value="ALYREF_mRNA_export"/>
</dbReference>
<dbReference type="InterPro" id="IPR035979">
    <property type="entry name" value="RBD_domain_sf"/>
</dbReference>
<dbReference type="GO" id="GO:0005634">
    <property type="term" value="C:nucleus"/>
    <property type="evidence" value="ECO:0007669"/>
    <property type="project" value="TreeGrafter"/>
</dbReference>
<evidence type="ECO:0000313" key="4">
    <source>
        <dbReference type="EMBL" id="CAD7663202.1"/>
    </source>
</evidence>
<accession>A0A7R9MPG6</accession>
<dbReference type="OrthoDB" id="267048at2759"/>
<dbReference type="Gene3D" id="3.30.70.330">
    <property type="match status" value="1"/>
</dbReference>
<dbReference type="PANTHER" id="PTHR19965">
    <property type="entry name" value="RNA AND EXPORT FACTOR BINDING PROTEIN"/>
    <property type="match status" value="1"/>
</dbReference>
<protein>
    <recommendedName>
        <fullName evidence="3">RRM domain-containing protein</fullName>
    </recommendedName>
</protein>
<evidence type="ECO:0000313" key="5">
    <source>
        <dbReference type="Proteomes" id="UP000728032"/>
    </source>
</evidence>
<dbReference type="SUPFAM" id="SSF54928">
    <property type="entry name" value="RNA-binding domain, RBD"/>
    <property type="match status" value="1"/>
</dbReference>
<evidence type="ECO:0000256" key="2">
    <source>
        <dbReference type="PROSITE-ProRule" id="PRU00176"/>
    </source>
</evidence>
<dbReference type="GO" id="GO:0006406">
    <property type="term" value="P:mRNA export from nucleus"/>
    <property type="evidence" value="ECO:0007669"/>
    <property type="project" value="TreeGrafter"/>
</dbReference>
<dbReference type="EMBL" id="OC946213">
    <property type="protein sequence ID" value="CAD7663202.1"/>
    <property type="molecule type" value="Genomic_DNA"/>
</dbReference>
<dbReference type="SMART" id="SM00360">
    <property type="entry name" value="RRM"/>
    <property type="match status" value="1"/>
</dbReference>
<dbReference type="InterPro" id="IPR000504">
    <property type="entry name" value="RRM_dom"/>
</dbReference>
<keyword evidence="5" id="KW-1185">Reference proteome</keyword>